<dbReference type="FunFam" id="2.60.40.10:FF:000495">
    <property type="entry name" value="Periplasmic beta-glucosidase"/>
    <property type="match status" value="1"/>
</dbReference>
<dbReference type="Pfam" id="PF01915">
    <property type="entry name" value="Glyco_hydro_3_C"/>
    <property type="match status" value="1"/>
</dbReference>
<dbReference type="Gene3D" id="3.40.50.1700">
    <property type="entry name" value="Glycoside hydrolase family 3 C-terminal domain"/>
    <property type="match status" value="1"/>
</dbReference>
<keyword evidence="3 7" id="KW-0378">Hydrolase</keyword>
<dbReference type="InterPro" id="IPR050288">
    <property type="entry name" value="Cellulose_deg_GH3"/>
</dbReference>
<dbReference type="PANTHER" id="PTHR42715">
    <property type="entry name" value="BETA-GLUCOSIDASE"/>
    <property type="match status" value="1"/>
</dbReference>
<sequence length="728" mass="78934">MQHDALIDLLDRMTLEEKVGQLVQLTGDFYSDRADARTGPMAQLGVKDSELANVGTVLGVSGAEECARIQRSYMARNRLHIPTMFMADIIHGYRTIFPITLAIGASWNTRAAETAAEVSAREASAAGLSLTFSPMVDLVRDPRWGRVMESTGEDPYLNARMAEAFVHGYQGDDLLGDTSRVAACVKHFAGYGAPVAGREYNTVNMSERQLRDMYLPGYRAAIAAGAKTVMTAFNTVDGIPATGNRHLMRDILRGEWGFDGVLISDFNAVRELEAHGVAADDRQAADLAMHAGVDIEMMSICYMRELPGLIREGRVDASLVDEAVLRILTLKNDLGLFEHPFRGVDPEAPTVVRPDATSRAAARRVAAQSAVLLANHGSVLPLRSFTTVALLGPVARSHDVLGSWSAQGVPAEAVSLADGLQEAARRHDIDLEVARYGQKPEDYTKLDDATFQEAVALARRADVVVLALGEPSAMSGEASSRTDIRLPQAQVELFDAVRAVNPHVVVVLSNGRPLDLGQIDGAQAILESWFLGTESGAALADILCGDTNPSGRLSMSFPESVGQVPVYYNGDTTGRPYEVAPQEKYVSKYLDAGNYARYPFGFGLSYSHFVYGEPELTSTTFDAEHPLEIAVDVTNDSDADGVDVVQLYVRDPVAAVVRPVRELKGFHRVAIAAHETVTVRFTLCERDVRYVHPDLAERSDPGDFLVSVGPNSRDLNSPMTVRLTETAA</sequence>
<evidence type="ECO:0000256" key="4">
    <source>
        <dbReference type="ARBA" id="ARBA00023277"/>
    </source>
</evidence>
<dbReference type="Gene3D" id="2.60.40.10">
    <property type="entry name" value="Immunoglobulins"/>
    <property type="match status" value="1"/>
</dbReference>
<evidence type="ECO:0000256" key="5">
    <source>
        <dbReference type="ARBA" id="ARBA00058905"/>
    </source>
</evidence>
<dbReference type="SUPFAM" id="SSF52279">
    <property type="entry name" value="Beta-D-glucan exohydrolase, C-terminal domain"/>
    <property type="match status" value="1"/>
</dbReference>
<dbReference type="OrthoDB" id="9803863at2"/>
<dbReference type="eggNOG" id="COG1472">
    <property type="taxonomic scope" value="Bacteria"/>
</dbReference>
<dbReference type="Proteomes" id="UP000029082">
    <property type="component" value="Unassembled WGS sequence"/>
</dbReference>
<dbReference type="AlphaFoldDB" id="A0A087C202"/>
<dbReference type="PANTHER" id="PTHR42715:SF10">
    <property type="entry name" value="BETA-GLUCOSIDASE"/>
    <property type="match status" value="1"/>
</dbReference>
<dbReference type="GO" id="GO:0008422">
    <property type="term" value="F:beta-glucosidase activity"/>
    <property type="evidence" value="ECO:0007669"/>
    <property type="project" value="UniProtKB-ARBA"/>
</dbReference>
<evidence type="ECO:0000313" key="9">
    <source>
        <dbReference type="EMBL" id="KFI77302.1"/>
    </source>
</evidence>
<organism evidence="9 10">
    <name type="scientific">Bifidobacterium mongoliense DSM 21395</name>
    <dbReference type="NCBI Taxonomy" id="1437603"/>
    <lineage>
        <taxon>Bacteria</taxon>
        <taxon>Bacillati</taxon>
        <taxon>Actinomycetota</taxon>
        <taxon>Actinomycetes</taxon>
        <taxon>Bifidobacteriales</taxon>
        <taxon>Bifidobacteriaceae</taxon>
        <taxon>Bifidobacterium</taxon>
    </lineage>
</organism>
<evidence type="ECO:0000256" key="3">
    <source>
        <dbReference type="ARBA" id="ARBA00022801"/>
    </source>
</evidence>
<reference evidence="9 10" key="1">
    <citation type="submission" date="2014-03" db="EMBL/GenBank/DDBJ databases">
        <title>Genomics of Bifidobacteria.</title>
        <authorList>
            <person name="Ventura M."/>
            <person name="Milani C."/>
            <person name="Lugli G.A."/>
        </authorList>
    </citation>
    <scope>NUCLEOTIDE SEQUENCE [LARGE SCALE GENOMIC DNA]</scope>
    <source>
        <strain evidence="9 10">DSM 21395</strain>
    </source>
</reference>
<evidence type="ECO:0000256" key="7">
    <source>
        <dbReference type="RuleBase" id="RU361161"/>
    </source>
</evidence>
<evidence type="ECO:0000256" key="6">
    <source>
        <dbReference type="ARBA" id="ARBA00074219"/>
    </source>
</evidence>
<comment type="caution">
    <text evidence="9">The sequence shown here is derived from an EMBL/GenBank/DDBJ whole genome shotgun (WGS) entry which is preliminary data.</text>
</comment>
<dbReference type="NCBIfam" id="NF011678">
    <property type="entry name" value="PRK15098.1"/>
    <property type="match status" value="1"/>
</dbReference>
<accession>A0A087C202</accession>
<dbReference type="Pfam" id="PF14310">
    <property type="entry name" value="Fn3-like"/>
    <property type="match status" value="1"/>
</dbReference>
<evidence type="ECO:0000313" key="10">
    <source>
        <dbReference type="Proteomes" id="UP000029082"/>
    </source>
</evidence>
<dbReference type="InterPro" id="IPR013783">
    <property type="entry name" value="Ig-like_fold"/>
</dbReference>
<dbReference type="GO" id="GO:0005975">
    <property type="term" value="P:carbohydrate metabolic process"/>
    <property type="evidence" value="ECO:0007669"/>
    <property type="project" value="InterPro"/>
</dbReference>
<dbReference type="InterPro" id="IPR036881">
    <property type="entry name" value="Glyco_hydro_3_C_sf"/>
</dbReference>
<evidence type="ECO:0000256" key="1">
    <source>
        <dbReference type="ARBA" id="ARBA00005336"/>
    </source>
</evidence>
<evidence type="ECO:0000259" key="8">
    <source>
        <dbReference type="SMART" id="SM01217"/>
    </source>
</evidence>
<dbReference type="Gene3D" id="3.20.20.300">
    <property type="entry name" value="Glycoside hydrolase, family 3, N-terminal domain"/>
    <property type="match status" value="1"/>
</dbReference>
<dbReference type="InterPro" id="IPR001764">
    <property type="entry name" value="Glyco_hydro_3_N"/>
</dbReference>
<dbReference type="SUPFAM" id="SSF51445">
    <property type="entry name" value="(Trans)glycosidases"/>
    <property type="match status" value="1"/>
</dbReference>
<keyword evidence="10" id="KW-1185">Reference proteome</keyword>
<dbReference type="GeneID" id="93094752"/>
<comment type="function">
    <text evidence="5">Catalyzes the hydrolysis of a non-reducing terminal alpha-L-arabinopyranosidic linkage in ginsenoside Rb2 (alpha-L-arabinopyranosyl-(1-&gt;6)-alpha-D-glucopyranosyl) to release alpha-D-glucopyranosyl (Rd). It is not able to hydrolyze alpha-L-arabinofuranosyl-(1-&gt;6)-alpha-D-glucopyranosyl (Rc).</text>
</comment>
<evidence type="ECO:0000256" key="2">
    <source>
        <dbReference type="ARBA" id="ARBA00011881"/>
    </source>
</evidence>
<dbReference type="Pfam" id="PF00933">
    <property type="entry name" value="Glyco_hydro_3"/>
    <property type="match status" value="1"/>
</dbReference>
<name>A0A087C202_9BIFI</name>
<dbReference type="InterPro" id="IPR019800">
    <property type="entry name" value="Glyco_hydro_3_AS"/>
</dbReference>
<dbReference type="PROSITE" id="PS00775">
    <property type="entry name" value="GLYCOSYL_HYDROL_F3"/>
    <property type="match status" value="1"/>
</dbReference>
<gene>
    <name evidence="9" type="ORF">BMON_0990</name>
</gene>
<dbReference type="SMART" id="SM01217">
    <property type="entry name" value="Fn3_like"/>
    <property type="match status" value="1"/>
</dbReference>
<keyword evidence="4" id="KW-0119">Carbohydrate metabolism</keyword>
<dbReference type="InterPro" id="IPR017853">
    <property type="entry name" value="GH"/>
</dbReference>
<proteinExistence type="inferred from homology"/>
<dbReference type="PRINTS" id="PR00133">
    <property type="entry name" value="GLHYDRLASE3"/>
</dbReference>
<dbReference type="InterPro" id="IPR036962">
    <property type="entry name" value="Glyco_hydro_3_N_sf"/>
</dbReference>
<dbReference type="InterPro" id="IPR026891">
    <property type="entry name" value="Fn3-like"/>
</dbReference>
<dbReference type="STRING" id="1437603.GCA_000771525_01742"/>
<feature type="domain" description="Fibronectin type III-like" evidence="8">
    <location>
        <begin position="643"/>
        <end position="712"/>
    </location>
</feature>
<comment type="similarity">
    <text evidence="1 7">Belongs to the glycosyl hydrolase 3 family.</text>
</comment>
<keyword evidence="7 9" id="KW-0326">Glycosidase</keyword>
<dbReference type="RefSeq" id="WP_033512968.1">
    <property type="nucleotide sequence ID" value="NZ_JDUO01000008.1"/>
</dbReference>
<dbReference type="InterPro" id="IPR002772">
    <property type="entry name" value="Glyco_hydro_3_C"/>
</dbReference>
<comment type="subunit">
    <text evidence="2">Homotetramer.</text>
</comment>
<dbReference type="EMBL" id="JGZE01000008">
    <property type="protein sequence ID" value="KFI77302.1"/>
    <property type="molecule type" value="Genomic_DNA"/>
</dbReference>
<protein>
    <recommendedName>
        <fullName evidence="6">Exo-alpha-(1-&gt;6)-L-arabinopyranosidase</fullName>
    </recommendedName>
</protein>